<feature type="domain" description="DUF11" evidence="2">
    <location>
        <begin position="464"/>
        <end position="572"/>
    </location>
</feature>
<evidence type="ECO:0000313" key="4">
    <source>
        <dbReference type="Proteomes" id="UP000185639"/>
    </source>
</evidence>
<sequence length="1580" mass="165634">MNLALPATASGQVSCASRNQSRWLSALVFCVVTIQLFLFSAISQAKEIELYKSYAGNIAFALTGASLRDGSSFNQCQALQSSSATLQIPAGSTIRAAYLYWSGSSGQPDNTVSLNGATVNAGVSYNLVVENRNYFSARADVSNRINGSGIYSVSGLTFDTSQVFCDVANVYGGWALLVVYENTNEPLRVVNLFDGFRDYWGSSITLTPSNFIVSDNPSLKQGRHGHITWEGDAGNSQTLNGVSEALVFNGSNLTGTGNPAGNQFNSYSNSTSSNTSGVDLDVYQIGNFLQAGQTSVTTTYSSGQDRVFLSAEIISIPNEAVSDLAVDIQSFDTLVSRGSDITYSLSVTNQGPSNEPAGSVITIPLGSETSFVSAEGTNWNCSANASAVVCTYNSPLTINTTTPPLSMLLSTAGSTAGSVTTEATVSGVNFDNNLFDNTDAVSINIQDADFSASVKSVTDLNGGQLYPGDTLRFTIDLINNSDFNANNVTLTDNMPQYISGFNVIRQPAGSVNNSQPATAGSNGTGVVVINNMSVAANGSEEIVIDATVSASAPQGAVISNIAVVSSGSSDTQIAAPPITVASQSLSNGEILLRDSLAGNLNYELLGGHFRQGTNGCQTPLASSSDSITLPAGSNVEAAYLYWSGSGNADNTATLNGAQVTAGYTYEQSYVIPGQQGQSFNSIYYSSRANVTGLVNGSGTYTVSGVNFTRAQTPYCDYATAYGGWALLIIYENASEPLRVVNLYDGFRSFRGQSITLAPDNFIISQNAQSLGAKHAHITWEGDDSNSQSFNGQNEALVFEGNSLTDGGNPTNNQFNSFSNVKGSSPGVDIDDFQVGQYLTPGNTSVTTTYSSGQDLVFLTAEIISVPNEPVSDLILDTSAPARISRGADAIYTFTASNNGPLDAPQGSVIRIPLNDGLTLDSYSGTDWNCSVSGSELLCTYNQIIPVGNQAPPLTVVFDTSATTQSQISGNASLKGVNFDNRLANNTNDLTVQLQDANLSSSVKSVLDLNGGQVLPGDTLRYTMSLSNSSNFNATAVTLTDPMPALISSFSVFSRPGGSVNNSQPAPAGDNGTGIVEISNLTIPAGATVNVVIDAVISAGAQDGQTITNIATVGNPAVNYSLTSPTVTINNALGNSGNKPLYLQPDSTLTRIADTSGGFQVVNDQQTVQWTLTPALQTDVELDYSSPIPVTLRLENNLTAGQGNNNEYQHNVTVSLIRVSNGSSTTIASDTQQVSLLTAANTVSSDSVRTFQFDMAVSSNQPLLAGDALRLAVTQSRVGGSAAFPQYRNIRVYSSDNGVISLVALTSNTVISVDLVELYDQAYPDGNPVSSINPGAAYFIRADVTDPFGAYDVTNTRLTINAASGEVPVSLAVMSTVNTTPSTVTVEYPYTTASDAQSGDWLFTVRADEGYEGTVFNVRTVTVPLLQPAQLSMNKSLQVTEDPLNGSANPKAIPGALIEYQLTVTNTGEGTADADTVTITDSLPADTAFFVGTDPSVSPVTLTEGTTASTLTLNFENLTSTADDVEFSDNNGTTFDYQPTPDAEGFDPLITDVRIRLGGTMPGTDEGGSPEFSIFYQVKVN</sequence>
<name>A0A1N7J8I6_9GAMM</name>
<gene>
    <name evidence="3" type="ORF">SAMN05421686_101467</name>
</gene>
<dbReference type="NCBIfam" id="TIGR01451">
    <property type="entry name" value="B_ant_repeat"/>
    <property type="match status" value="3"/>
</dbReference>
<evidence type="ECO:0000256" key="1">
    <source>
        <dbReference type="SAM" id="Phobius"/>
    </source>
</evidence>
<keyword evidence="4" id="KW-1185">Reference proteome</keyword>
<dbReference type="PANTHER" id="PTHR34819">
    <property type="entry name" value="LARGE CYSTEINE-RICH PERIPLASMIC PROTEIN OMCB"/>
    <property type="match status" value="1"/>
</dbReference>
<accession>A0A1N7J8I6</accession>
<dbReference type="InterPro" id="IPR047589">
    <property type="entry name" value="DUF11_rpt"/>
</dbReference>
<feature type="transmembrane region" description="Helical" evidence="1">
    <location>
        <begin position="23"/>
        <end position="42"/>
    </location>
</feature>
<evidence type="ECO:0000259" key="2">
    <source>
        <dbReference type="Pfam" id="PF01345"/>
    </source>
</evidence>
<protein>
    <submittedName>
        <fullName evidence="3">Conserved repeat domain-containing protein</fullName>
    </submittedName>
</protein>
<keyword evidence="1" id="KW-0812">Transmembrane</keyword>
<dbReference type="Proteomes" id="UP000185639">
    <property type="component" value="Unassembled WGS sequence"/>
</dbReference>
<keyword evidence="1" id="KW-1133">Transmembrane helix</keyword>
<dbReference type="InterPro" id="IPR051172">
    <property type="entry name" value="Chlamydia_OmcB"/>
</dbReference>
<dbReference type="Pfam" id="PF01345">
    <property type="entry name" value="DUF11"/>
    <property type="match status" value="4"/>
</dbReference>
<reference evidence="4" key="1">
    <citation type="submission" date="2017-01" db="EMBL/GenBank/DDBJ databases">
        <authorList>
            <person name="Varghese N."/>
            <person name="Submissions S."/>
        </authorList>
    </citation>
    <scope>NUCLEOTIDE SEQUENCE [LARGE SCALE GENOMIC DNA]</scope>
    <source>
        <strain evidence="4">DSM 24913</strain>
    </source>
</reference>
<feature type="domain" description="DUF11" evidence="2">
    <location>
        <begin position="323"/>
        <end position="443"/>
    </location>
</feature>
<keyword evidence="1" id="KW-0472">Membrane</keyword>
<dbReference type="STRING" id="484498.SAMN05421686_101467"/>
<dbReference type="RefSeq" id="WP_139325714.1">
    <property type="nucleotide sequence ID" value="NZ_FTOH01000001.1"/>
</dbReference>
<proteinExistence type="predicted"/>
<feature type="domain" description="DUF11" evidence="2">
    <location>
        <begin position="877"/>
        <end position="991"/>
    </location>
</feature>
<dbReference type="OrthoDB" id="9790247at2"/>
<organism evidence="3 4">
    <name type="scientific">Thalassolituus maritimus</name>
    <dbReference type="NCBI Taxonomy" id="484498"/>
    <lineage>
        <taxon>Bacteria</taxon>
        <taxon>Pseudomonadati</taxon>
        <taxon>Pseudomonadota</taxon>
        <taxon>Gammaproteobacteria</taxon>
        <taxon>Oceanospirillales</taxon>
        <taxon>Oceanospirillaceae</taxon>
        <taxon>Thalassolituus</taxon>
    </lineage>
</organism>
<feature type="domain" description="DUF11" evidence="2">
    <location>
        <begin position="1012"/>
        <end position="1114"/>
    </location>
</feature>
<dbReference type="EMBL" id="FTOH01000001">
    <property type="protein sequence ID" value="SIS45561.1"/>
    <property type="molecule type" value="Genomic_DNA"/>
</dbReference>
<dbReference type="InterPro" id="IPR001434">
    <property type="entry name" value="OmcB-like_DUF11"/>
</dbReference>
<evidence type="ECO:0000313" key="3">
    <source>
        <dbReference type="EMBL" id="SIS45561.1"/>
    </source>
</evidence>